<feature type="compositionally biased region" description="Basic residues" evidence="7">
    <location>
        <begin position="50"/>
        <end position="60"/>
    </location>
</feature>
<keyword evidence="3 6" id="KW-0949">S-adenosyl-L-methionine</keyword>
<dbReference type="Gene3D" id="3.40.50.150">
    <property type="entry name" value="Vaccinia Virus protein VP39"/>
    <property type="match status" value="1"/>
</dbReference>
<dbReference type="PROSITE" id="PS51678">
    <property type="entry name" value="SAM_MT_PRMT"/>
    <property type="match status" value="1"/>
</dbReference>
<reference evidence="10 11" key="1">
    <citation type="journal article" date="2007" name="Nature">
        <title>Evolution of genes and genomes on the Drosophila phylogeny.</title>
        <authorList>
            <consortium name="Drosophila 12 Genomes Consortium"/>
            <person name="Clark A.G."/>
            <person name="Eisen M.B."/>
            <person name="Smith D.R."/>
            <person name="Bergman C.M."/>
            <person name="Oliver B."/>
            <person name="Markow T.A."/>
            <person name="Kaufman T.C."/>
            <person name="Kellis M."/>
            <person name="Gelbart W."/>
            <person name="Iyer V.N."/>
            <person name="Pollard D.A."/>
            <person name="Sackton T.B."/>
            <person name="Larracuente A.M."/>
            <person name="Singh N.D."/>
            <person name="Abad J.P."/>
            <person name="Abt D.N."/>
            <person name="Adryan B."/>
            <person name="Aguade M."/>
            <person name="Akashi H."/>
            <person name="Anderson W.W."/>
            <person name="Aquadro C.F."/>
            <person name="Ardell D.H."/>
            <person name="Arguello R."/>
            <person name="Artieri C.G."/>
            <person name="Barbash D.A."/>
            <person name="Barker D."/>
            <person name="Barsanti P."/>
            <person name="Batterham P."/>
            <person name="Batzoglou S."/>
            <person name="Begun D."/>
            <person name="Bhutkar A."/>
            <person name="Blanco E."/>
            <person name="Bosak S.A."/>
            <person name="Bradley R.K."/>
            <person name="Brand A.D."/>
            <person name="Brent M.R."/>
            <person name="Brooks A.N."/>
            <person name="Brown R.H."/>
            <person name="Butlin R.K."/>
            <person name="Caggese C."/>
            <person name="Calvi B.R."/>
            <person name="Bernardo de Carvalho A."/>
            <person name="Caspi A."/>
            <person name="Castrezana S."/>
            <person name="Celniker S.E."/>
            <person name="Chang J.L."/>
            <person name="Chapple C."/>
            <person name="Chatterji S."/>
            <person name="Chinwalla A."/>
            <person name="Civetta A."/>
            <person name="Clifton S.W."/>
            <person name="Comeron J.M."/>
            <person name="Costello J.C."/>
            <person name="Coyne J.A."/>
            <person name="Daub J."/>
            <person name="David R.G."/>
            <person name="Delcher A.L."/>
            <person name="Delehaunty K."/>
            <person name="Do C.B."/>
            <person name="Ebling H."/>
            <person name="Edwards K."/>
            <person name="Eickbush T."/>
            <person name="Evans J.D."/>
            <person name="Filipski A."/>
            <person name="Findeiss S."/>
            <person name="Freyhult E."/>
            <person name="Fulton L."/>
            <person name="Fulton R."/>
            <person name="Garcia A.C."/>
            <person name="Gardiner A."/>
            <person name="Garfield D.A."/>
            <person name="Garvin B.E."/>
            <person name="Gibson G."/>
            <person name="Gilbert D."/>
            <person name="Gnerre S."/>
            <person name="Godfrey J."/>
            <person name="Good R."/>
            <person name="Gotea V."/>
            <person name="Gravely B."/>
            <person name="Greenberg A.J."/>
            <person name="Griffiths-Jones S."/>
            <person name="Gross S."/>
            <person name="Guigo R."/>
            <person name="Gustafson E.A."/>
            <person name="Haerty W."/>
            <person name="Hahn M.W."/>
            <person name="Halligan D.L."/>
            <person name="Halpern A.L."/>
            <person name="Halter G.M."/>
            <person name="Han M.V."/>
            <person name="Heger A."/>
            <person name="Hillier L."/>
            <person name="Hinrichs A.S."/>
            <person name="Holmes I."/>
            <person name="Hoskins R.A."/>
            <person name="Hubisz M.J."/>
            <person name="Hultmark D."/>
            <person name="Huntley M.A."/>
            <person name="Jaffe D.B."/>
            <person name="Jagadeeshan S."/>
            <person name="Jeck W.R."/>
            <person name="Johnson J."/>
            <person name="Jones C.D."/>
            <person name="Jordan W.C."/>
            <person name="Karpen G.H."/>
            <person name="Kataoka E."/>
            <person name="Keightley P.D."/>
            <person name="Kheradpour P."/>
            <person name="Kirkness E.F."/>
            <person name="Koerich L.B."/>
            <person name="Kristiansen K."/>
            <person name="Kudrna D."/>
            <person name="Kulathinal R.J."/>
            <person name="Kumar S."/>
            <person name="Kwok R."/>
            <person name="Lander E."/>
            <person name="Langley C.H."/>
            <person name="Lapoint R."/>
            <person name="Lazzaro B.P."/>
            <person name="Lee S.J."/>
            <person name="Levesque L."/>
            <person name="Li R."/>
            <person name="Lin C.F."/>
            <person name="Lin M.F."/>
            <person name="Lindblad-Toh K."/>
            <person name="Llopart A."/>
            <person name="Long M."/>
            <person name="Low L."/>
            <person name="Lozovsky E."/>
            <person name="Lu J."/>
            <person name="Luo M."/>
            <person name="Machado C.A."/>
            <person name="Makalowski W."/>
            <person name="Marzo M."/>
            <person name="Matsuda M."/>
            <person name="Matzkin L."/>
            <person name="McAllister B."/>
            <person name="McBride C.S."/>
            <person name="McKernan B."/>
            <person name="McKernan K."/>
            <person name="Mendez-Lago M."/>
            <person name="Minx P."/>
            <person name="Mollenhauer M.U."/>
            <person name="Montooth K."/>
            <person name="Mount S.M."/>
            <person name="Mu X."/>
            <person name="Myers E."/>
            <person name="Negre B."/>
            <person name="Newfeld S."/>
            <person name="Nielsen R."/>
            <person name="Noor M.A."/>
            <person name="O'Grady P."/>
            <person name="Pachter L."/>
            <person name="Papaceit M."/>
            <person name="Parisi M.J."/>
            <person name="Parisi M."/>
            <person name="Parts L."/>
            <person name="Pedersen J.S."/>
            <person name="Pesole G."/>
            <person name="Phillippy A.M."/>
            <person name="Ponting C.P."/>
            <person name="Pop M."/>
            <person name="Porcelli D."/>
            <person name="Powell J.R."/>
            <person name="Prohaska S."/>
            <person name="Pruitt K."/>
            <person name="Puig M."/>
            <person name="Quesneville H."/>
            <person name="Ram K.R."/>
            <person name="Rand D."/>
            <person name="Rasmussen M.D."/>
            <person name="Reed L.K."/>
            <person name="Reenan R."/>
            <person name="Reily A."/>
            <person name="Remington K.A."/>
            <person name="Rieger T.T."/>
            <person name="Ritchie M.G."/>
            <person name="Robin C."/>
            <person name="Rogers Y.H."/>
            <person name="Rohde C."/>
            <person name="Rozas J."/>
            <person name="Rubenfield M.J."/>
            <person name="Ruiz A."/>
            <person name="Russo S."/>
            <person name="Salzberg S.L."/>
            <person name="Sanchez-Gracia A."/>
            <person name="Saranga D.J."/>
            <person name="Sato H."/>
            <person name="Schaeffer S.W."/>
            <person name="Schatz M.C."/>
            <person name="Schlenke T."/>
            <person name="Schwartz R."/>
            <person name="Segarra C."/>
            <person name="Singh R.S."/>
            <person name="Sirot L."/>
            <person name="Sirota M."/>
            <person name="Sisneros N.B."/>
            <person name="Smith C.D."/>
            <person name="Smith T.F."/>
            <person name="Spieth J."/>
            <person name="Stage D.E."/>
            <person name="Stark A."/>
            <person name="Stephan W."/>
            <person name="Strausberg R.L."/>
            <person name="Strempel S."/>
            <person name="Sturgill D."/>
            <person name="Sutton G."/>
            <person name="Sutton G.G."/>
            <person name="Tao W."/>
            <person name="Teichmann S."/>
            <person name="Tobari Y.N."/>
            <person name="Tomimura Y."/>
            <person name="Tsolas J.M."/>
            <person name="Valente V.L."/>
            <person name="Venter E."/>
            <person name="Venter J.C."/>
            <person name="Vicario S."/>
            <person name="Vieira F.G."/>
            <person name="Vilella A.J."/>
            <person name="Villasante A."/>
            <person name="Walenz B."/>
            <person name="Wang J."/>
            <person name="Wasserman M."/>
            <person name="Watts T."/>
            <person name="Wilson D."/>
            <person name="Wilson R.K."/>
            <person name="Wing R.A."/>
            <person name="Wolfner M.F."/>
            <person name="Wong A."/>
            <person name="Wong G.K."/>
            <person name="Wu C.I."/>
            <person name="Wu G."/>
            <person name="Yamamoto D."/>
            <person name="Yang H.P."/>
            <person name="Yang S.P."/>
            <person name="Yorke J.A."/>
            <person name="Yoshida K."/>
            <person name="Zdobnov E."/>
            <person name="Zhang P."/>
            <person name="Zhang Y."/>
            <person name="Zimin A.V."/>
            <person name="Baldwin J."/>
            <person name="Abdouelleil A."/>
            <person name="Abdulkadir J."/>
            <person name="Abebe A."/>
            <person name="Abera B."/>
            <person name="Abreu J."/>
            <person name="Acer S.C."/>
            <person name="Aftuck L."/>
            <person name="Alexander A."/>
            <person name="An P."/>
            <person name="Anderson E."/>
            <person name="Anderson S."/>
            <person name="Arachi H."/>
            <person name="Azer M."/>
            <person name="Bachantsang P."/>
            <person name="Barry A."/>
            <person name="Bayul T."/>
            <person name="Berlin A."/>
            <person name="Bessette D."/>
            <person name="Bloom T."/>
            <person name="Blye J."/>
            <person name="Boguslavskiy L."/>
            <person name="Bonnet C."/>
            <person name="Boukhgalter B."/>
            <person name="Bourzgui I."/>
            <person name="Brown A."/>
            <person name="Cahill P."/>
            <person name="Channer S."/>
            <person name="Cheshatsang Y."/>
            <person name="Chuda L."/>
            <person name="Citroen M."/>
            <person name="Collymore A."/>
            <person name="Cooke P."/>
            <person name="Costello M."/>
            <person name="D'Aco K."/>
            <person name="Daza R."/>
            <person name="De Haan G."/>
            <person name="DeGray S."/>
            <person name="DeMaso C."/>
            <person name="Dhargay N."/>
            <person name="Dooley K."/>
            <person name="Dooley E."/>
            <person name="Doricent M."/>
            <person name="Dorje P."/>
            <person name="Dorjee K."/>
            <person name="Dupes A."/>
            <person name="Elong R."/>
            <person name="Falk J."/>
            <person name="Farina A."/>
            <person name="Faro S."/>
            <person name="Ferguson D."/>
            <person name="Fisher S."/>
            <person name="Foley C.D."/>
            <person name="Franke A."/>
            <person name="Friedrich D."/>
            <person name="Gadbois L."/>
            <person name="Gearin G."/>
            <person name="Gearin C.R."/>
            <person name="Giannoukos G."/>
            <person name="Goode T."/>
            <person name="Graham J."/>
            <person name="Grandbois E."/>
            <person name="Grewal S."/>
            <person name="Gyaltsen K."/>
            <person name="Hafez N."/>
            <person name="Hagos B."/>
            <person name="Hall J."/>
            <person name="Henson C."/>
            <person name="Hollinger A."/>
            <person name="Honan T."/>
            <person name="Huard M.D."/>
            <person name="Hughes L."/>
            <person name="Hurhula B."/>
            <person name="Husby M.E."/>
            <person name="Kamat A."/>
            <person name="Kanga B."/>
            <person name="Kashin S."/>
            <person name="Khazanovich D."/>
            <person name="Kisner P."/>
            <person name="Lance K."/>
            <person name="Lara M."/>
            <person name="Lee W."/>
            <person name="Lennon N."/>
            <person name="Letendre F."/>
            <person name="LeVine R."/>
            <person name="Lipovsky A."/>
            <person name="Liu X."/>
            <person name="Liu J."/>
            <person name="Liu S."/>
            <person name="Lokyitsang T."/>
            <person name="Lokyitsang Y."/>
            <person name="Lubonja R."/>
            <person name="Lui A."/>
            <person name="MacDonald P."/>
            <person name="Magnisalis V."/>
            <person name="Maru K."/>
            <person name="Matthews C."/>
            <person name="McCusker W."/>
            <person name="McDonough S."/>
            <person name="Mehta T."/>
            <person name="Meldrim J."/>
            <person name="Meneus L."/>
            <person name="Mihai O."/>
            <person name="Mihalev A."/>
            <person name="Mihova T."/>
            <person name="Mittelman R."/>
            <person name="Mlenga V."/>
            <person name="Montmayeur A."/>
            <person name="Mulrain L."/>
            <person name="Navidi A."/>
            <person name="Naylor J."/>
            <person name="Negash T."/>
            <person name="Nguyen T."/>
            <person name="Nguyen N."/>
            <person name="Nicol R."/>
            <person name="Norbu C."/>
            <person name="Norbu N."/>
            <person name="Novod N."/>
            <person name="O'Neill B."/>
            <person name="Osman S."/>
            <person name="Markiewicz E."/>
            <person name="Oyono O.L."/>
            <person name="Patti C."/>
            <person name="Phunkhang P."/>
            <person name="Pierre F."/>
            <person name="Priest M."/>
            <person name="Raghuraman S."/>
            <person name="Rege F."/>
            <person name="Reyes R."/>
            <person name="Rise C."/>
            <person name="Rogov P."/>
            <person name="Ross K."/>
            <person name="Ryan E."/>
            <person name="Settipalli S."/>
            <person name="Shea T."/>
            <person name="Sherpa N."/>
            <person name="Shi L."/>
            <person name="Shih D."/>
            <person name="Sparrow T."/>
            <person name="Spaulding J."/>
            <person name="Stalker J."/>
            <person name="Stange-Thomann N."/>
            <person name="Stavropoulos S."/>
            <person name="Stone C."/>
            <person name="Strader C."/>
            <person name="Tesfaye S."/>
            <person name="Thomson T."/>
            <person name="Thoulutsang Y."/>
            <person name="Thoulutsang D."/>
            <person name="Topham K."/>
            <person name="Topping I."/>
            <person name="Tsamla T."/>
            <person name="Vassiliev H."/>
            <person name="Vo A."/>
            <person name="Wangchuk T."/>
            <person name="Wangdi T."/>
            <person name="Weiand M."/>
            <person name="Wilkinson J."/>
            <person name="Wilson A."/>
            <person name="Yadav S."/>
            <person name="Young G."/>
            <person name="Yu Q."/>
            <person name="Zembek L."/>
            <person name="Zhong D."/>
            <person name="Zimmer A."/>
            <person name="Zwirko Z."/>
            <person name="Jaffe D.B."/>
            <person name="Alvarez P."/>
            <person name="Brockman W."/>
            <person name="Butler J."/>
            <person name="Chin C."/>
            <person name="Gnerre S."/>
            <person name="Grabherr M."/>
            <person name="Kleber M."/>
            <person name="Mauceli E."/>
            <person name="MacCallum I."/>
        </authorList>
    </citation>
    <scope>NUCLEOTIDE SEQUENCE [LARGE SCALE GENOMIC DNA]</scope>
    <source>
        <strain evidence="11">Tucson 14030-0811.24</strain>
    </source>
</reference>
<dbReference type="GO" id="GO:0032259">
    <property type="term" value="P:methylation"/>
    <property type="evidence" value="ECO:0007669"/>
    <property type="project" value="UniProtKB-KW"/>
</dbReference>
<evidence type="ECO:0000259" key="9">
    <source>
        <dbReference type="Pfam" id="PF22528"/>
    </source>
</evidence>
<keyword evidence="8" id="KW-0812">Transmembrane</keyword>
<dbReference type="EMBL" id="CH964095">
    <property type="protein sequence ID" value="EDW78895.2"/>
    <property type="molecule type" value="Genomic_DNA"/>
</dbReference>
<dbReference type="Proteomes" id="UP000007798">
    <property type="component" value="Unassembled WGS sequence"/>
</dbReference>
<dbReference type="InterPro" id="IPR025799">
    <property type="entry name" value="Arg_MeTrfase"/>
</dbReference>
<dbReference type="PANTHER" id="PTHR11006">
    <property type="entry name" value="PROTEIN ARGININE N-METHYLTRANSFERASE"/>
    <property type="match status" value="1"/>
</dbReference>
<dbReference type="GO" id="GO:0042054">
    <property type="term" value="F:histone methyltransferase activity"/>
    <property type="evidence" value="ECO:0007669"/>
    <property type="project" value="TreeGrafter"/>
</dbReference>
<dbReference type="InterPro" id="IPR029063">
    <property type="entry name" value="SAM-dependent_MTases_sf"/>
</dbReference>
<feature type="compositionally biased region" description="Low complexity" evidence="7">
    <location>
        <begin position="33"/>
        <end position="49"/>
    </location>
</feature>
<keyword evidence="2 6" id="KW-0808">Transferase</keyword>
<proteinExistence type="predicted"/>
<evidence type="ECO:0000256" key="4">
    <source>
        <dbReference type="ARBA" id="ARBA00040406"/>
    </source>
</evidence>
<dbReference type="eggNOG" id="KOG1499">
    <property type="taxonomic scope" value="Eukaryota"/>
</dbReference>
<feature type="domain" description="Protein arginine N-methyltransferase" evidence="9">
    <location>
        <begin position="298"/>
        <end position="458"/>
    </location>
</feature>
<evidence type="ECO:0000256" key="1">
    <source>
        <dbReference type="ARBA" id="ARBA00022603"/>
    </source>
</evidence>
<feature type="non-terminal residue" evidence="10">
    <location>
        <position position="1"/>
    </location>
</feature>
<evidence type="ECO:0000256" key="3">
    <source>
        <dbReference type="ARBA" id="ARBA00022691"/>
    </source>
</evidence>
<keyword evidence="8" id="KW-1133">Transmembrane helix</keyword>
<name>B4N421_DROWI</name>
<dbReference type="CDD" id="cd02440">
    <property type="entry name" value="AdoMet_MTases"/>
    <property type="match status" value="1"/>
</dbReference>
<dbReference type="HOGENOM" id="CLU_017375_7_0_1"/>
<evidence type="ECO:0000256" key="8">
    <source>
        <dbReference type="SAM" id="Phobius"/>
    </source>
</evidence>
<keyword evidence="1 6" id="KW-0489">Methyltransferase</keyword>
<dbReference type="Pfam" id="PF22528">
    <property type="entry name" value="PRMT_C"/>
    <property type="match status" value="1"/>
</dbReference>
<dbReference type="STRING" id="7260.B4N421"/>
<dbReference type="GO" id="GO:0016274">
    <property type="term" value="F:protein-arginine N-methyltransferase activity"/>
    <property type="evidence" value="ECO:0007669"/>
    <property type="project" value="InterPro"/>
</dbReference>
<protein>
    <recommendedName>
        <fullName evidence="4">Protein arginine N-methyltransferase 6</fullName>
    </recommendedName>
    <alternativeName>
        <fullName evidence="5">Histone-arginine N-methyltransferase PRMT6</fullName>
    </alternativeName>
</protein>
<gene>
    <name evidence="10" type="primary">Dwil\GK19140</name>
    <name evidence="10" type="ORF">Dwil_GK19140</name>
</gene>
<dbReference type="InParanoid" id="B4N421"/>
<evidence type="ECO:0000256" key="5">
    <source>
        <dbReference type="ARBA" id="ARBA00042685"/>
    </source>
</evidence>
<accession>B4N421</accession>
<evidence type="ECO:0000256" key="2">
    <source>
        <dbReference type="ARBA" id="ARBA00022679"/>
    </source>
</evidence>
<feature type="region of interest" description="Disordered" evidence="7">
    <location>
        <begin position="33"/>
        <end position="82"/>
    </location>
</feature>
<dbReference type="OrthoDB" id="7848332at2759"/>
<evidence type="ECO:0000256" key="7">
    <source>
        <dbReference type="SAM" id="MobiDB-lite"/>
    </source>
</evidence>
<evidence type="ECO:0000313" key="10">
    <source>
        <dbReference type="EMBL" id="EDW78895.2"/>
    </source>
</evidence>
<keyword evidence="11" id="KW-1185">Reference proteome</keyword>
<dbReference type="Gene3D" id="2.70.160.11">
    <property type="entry name" value="Hnrnp arginine n-methyltransferase1"/>
    <property type="match status" value="1"/>
</dbReference>
<evidence type="ECO:0000313" key="11">
    <source>
        <dbReference type="Proteomes" id="UP000007798"/>
    </source>
</evidence>
<sequence>STLLIAIGLSVCLACGTIFVTIIALRRSSSTTNTSSIATSSASTTQQSARRIRHKRRSSQRRLPIGIGGLVTGNNDDNDDDNNDEAIISTAALALPLTTTSTILFKQYKNRKQNGEIQEATNTATKIAVDFALQTPPARKVPKELELVDRMTSADFRNDHAAHLENMRKVQNDRYNIYFFEKAMEINQHLFKDRVILVLRCGPGTLALMAARIGAKRVYAVDHSNATRYAELVVKENHYENKIKVLNGYISQVQLPEKVDGIVSSWMGQCLLYESSVLEVVEARDRWLKPNGFILPDLASLYMLGSQEQKLKESLCNWWLSVSGFNMNALRQYSLAEPRFLRMQGEKILTMAHRVMSMDLLKINKDEIAIDRQIKLKVKKEGFLECFLFYFDAEFSRSHSPIKLSYNPYLKLPFKSIWHQTVLFIERPLAIRLDKKYVGHLVFRPLKRLNFKQMELHISFFESADNHAEDIYNERLVCKRWLMTDCFQTYAQVASCQDYRALKCQN</sequence>
<evidence type="ECO:0000256" key="6">
    <source>
        <dbReference type="PROSITE-ProRule" id="PRU01015"/>
    </source>
</evidence>
<dbReference type="AlphaFoldDB" id="B4N421"/>
<organism evidence="10 11">
    <name type="scientific">Drosophila willistoni</name>
    <name type="common">Fruit fly</name>
    <dbReference type="NCBI Taxonomy" id="7260"/>
    <lineage>
        <taxon>Eukaryota</taxon>
        <taxon>Metazoa</taxon>
        <taxon>Ecdysozoa</taxon>
        <taxon>Arthropoda</taxon>
        <taxon>Hexapoda</taxon>
        <taxon>Insecta</taxon>
        <taxon>Pterygota</taxon>
        <taxon>Neoptera</taxon>
        <taxon>Endopterygota</taxon>
        <taxon>Diptera</taxon>
        <taxon>Brachycera</taxon>
        <taxon>Muscomorpha</taxon>
        <taxon>Ephydroidea</taxon>
        <taxon>Drosophilidae</taxon>
        <taxon>Drosophila</taxon>
        <taxon>Sophophora</taxon>
    </lineage>
</organism>
<dbReference type="SUPFAM" id="SSF53335">
    <property type="entry name" value="S-adenosyl-L-methionine-dependent methyltransferases"/>
    <property type="match status" value="1"/>
</dbReference>
<dbReference type="InterPro" id="IPR055135">
    <property type="entry name" value="PRMT_dom"/>
</dbReference>
<dbReference type="FunCoup" id="B4N421">
    <property type="interactions" value="24"/>
</dbReference>
<dbReference type="PANTHER" id="PTHR11006:SF73">
    <property type="entry name" value="PROTEIN ARGININE N-METHYLTRANSFERASE 6"/>
    <property type="match status" value="1"/>
</dbReference>
<feature type="transmembrane region" description="Helical" evidence="8">
    <location>
        <begin position="6"/>
        <end position="25"/>
    </location>
</feature>
<dbReference type="Pfam" id="PF06325">
    <property type="entry name" value="PrmA"/>
    <property type="match status" value="1"/>
</dbReference>
<keyword evidence="8" id="KW-0472">Membrane</keyword>